<feature type="compositionally biased region" description="Polar residues" evidence="1">
    <location>
        <begin position="1"/>
        <end position="11"/>
    </location>
</feature>
<organism evidence="2 3">
    <name type="scientific">Caerostris darwini</name>
    <dbReference type="NCBI Taxonomy" id="1538125"/>
    <lineage>
        <taxon>Eukaryota</taxon>
        <taxon>Metazoa</taxon>
        <taxon>Ecdysozoa</taxon>
        <taxon>Arthropoda</taxon>
        <taxon>Chelicerata</taxon>
        <taxon>Arachnida</taxon>
        <taxon>Araneae</taxon>
        <taxon>Araneomorphae</taxon>
        <taxon>Entelegynae</taxon>
        <taxon>Araneoidea</taxon>
        <taxon>Araneidae</taxon>
        <taxon>Caerostris</taxon>
    </lineage>
</organism>
<proteinExistence type="predicted"/>
<gene>
    <name evidence="2" type="ORF">CDAR_407311</name>
</gene>
<accession>A0AAV4Q3B4</accession>
<evidence type="ECO:0000313" key="3">
    <source>
        <dbReference type="Proteomes" id="UP001054837"/>
    </source>
</evidence>
<evidence type="ECO:0000256" key="1">
    <source>
        <dbReference type="SAM" id="MobiDB-lite"/>
    </source>
</evidence>
<feature type="region of interest" description="Disordered" evidence="1">
    <location>
        <begin position="1"/>
        <end position="33"/>
    </location>
</feature>
<keyword evidence="3" id="KW-1185">Reference proteome</keyword>
<sequence>MFAESTEQTIGMSCAREGAAVERQPGTREPAAVRSTCGGRPVWGIPRMFSAIGLFTCVVLIETRGHVVIEPKRAKFHFQGGNTVMFTDLKYIRLFIFYNQRR</sequence>
<evidence type="ECO:0000313" key="2">
    <source>
        <dbReference type="EMBL" id="GIY02934.1"/>
    </source>
</evidence>
<dbReference type="EMBL" id="BPLQ01003766">
    <property type="protein sequence ID" value="GIY02934.1"/>
    <property type="molecule type" value="Genomic_DNA"/>
</dbReference>
<reference evidence="2 3" key="1">
    <citation type="submission" date="2021-06" db="EMBL/GenBank/DDBJ databases">
        <title>Caerostris darwini draft genome.</title>
        <authorList>
            <person name="Kono N."/>
            <person name="Arakawa K."/>
        </authorList>
    </citation>
    <scope>NUCLEOTIDE SEQUENCE [LARGE SCALE GENOMIC DNA]</scope>
</reference>
<dbReference type="AlphaFoldDB" id="A0AAV4Q3B4"/>
<dbReference type="Proteomes" id="UP001054837">
    <property type="component" value="Unassembled WGS sequence"/>
</dbReference>
<name>A0AAV4Q3B4_9ARAC</name>
<protein>
    <submittedName>
        <fullName evidence="2">Uncharacterized protein</fullName>
    </submittedName>
</protein>
<comment type="caution">
    <text evidence="2">The sequence shown here is derived from an EMBL/GenBank/DDBJ whole genome shotgun (WGS) entry which is preliminary data.</text>
</comment>